<dbReference type="SMART" id="SM00249">
    <property type="entry name" value="PHD"/>
    <property type="match status" value="1"/>
</dbReference>
<dbReference type="GO" id="GO:0005634">
    <property type="term" value="C:nucleus"/>
    <property type="evidence" value="ECO:0007669"/>
    <property type="project" value="InterPro"/>
</dbReference>
<keyword evidence="3 7" id="KW-0863">Zinc-finger</keyword>
<evidence type="ECO:0000256" key="1">
    <source>
        <dbReference type="ARBA" id="ARBA00022553"/>
    </source>
</evidence>
<dbReference type="GeneID" id="115387265"/>
<feature type="region of interest" description="Disordered" evidence="8">
    <location>
        <begin position="113"/>
        <end position="171"/>
    </location>
</feature>
<dbReference type="InterPro" id="IPR010919">
    <property type="entry name" value="SAND-like_dom_sf"/>
</dbReference>
<feature type="compositionally biased region" description="Basic residues" evidence="8">
    <location>
        <begin position="136"/>
        <end position="148"/>
    </location>
</feature>
<evidence type="ECO:0000313" key="14">
    <source>
        <dbReference type="Proteomes" id="UP000472267"/>
    </source>
</evidence>
<dbReference type="InterPro" id="IPR036427">
    <property type="entry name" value="Bromodomain-like_sf"/>
</dbReference>
<dbReference type="Gene3D" id="3.30.40.10">
    <property type="entry name" value="Zinc/RING finger domain, C3HC4 (zinc finger)"/>
    <property type="match status" value="1"/>
</dbReference>
<feature type="domain" description="Bromo" evidence="9">
    <location>
        <begin position="529"/>
        <end position="587"/>
    </location>
</feature>
<dbReference type="InParanoid" id="A0A672ILK4"/>
<dbReference type="InterPro" id="IPR019787">
    <property type="entry name" value="Znf_PHD-finger"/>
</dbReference>
<dbReference type="Pfam" id="PF00628">
    <property type="entry name" value="PHD"/>
    <property type="match status" value="1"/>
</dbReference>
<dbReference type="PRINTS" id="PR00503">
    <property type="entry name" value="BROMODOMAIN"/>
</dbReference>
<dbReference type="SUPFAM" id="SSF47370">
    <property type="entry name" value="Bromodomain"/>
    <property type="match status" value="1"/>
</dbReference>
<evidence type="ECO:0000256" key="3">
    <source>
        <dbReference type="ARBA" id="ARBA00022771"/>
    </source>
</evidence>
<proteinExistence type="predicted"/>
<keyword evidence="4" id="KW-0862">Zinc</keyword>
<keyword evidence="14" id="KW-1185">Reference proteome</keyword>
<reference evidence="13" key="1">
    <citation type="submission" date="2019-06" db="EMBL/GenBank/DDBJ databases">
        <authorList>
            <consortium name="Wellcome Sanger Institute Data Sharing"/>
        </authorList>
    </citation>
    <scope>NUCLEOTIDE SEQUENCE [LARGE SCALE GENOMIC DNA]</scope>
</reference>
<dbReference type="GO" id="GO:0000981">
    <property type="term" value="F:DNA-binding transcription factor activity, RNA polymerase II-specific"/>
    <property type="evidence" value="ECO:0007669"/>
    <property type="project" value="TreeGrafter"/>
</dbReference>
<dbReference type="InterPro" id="IPR011011">
    <property type="entry name" value="Znf_FYVE_PHD"/>
</dbReference>
<evidence type="ECO:0000259" key="10">
    <source>
        <dbReference type="PROSITE" id="PS50016"/>
    </source>
</evidence>
<dbReference type="InterPro" id="IPR043563">
    <property type="entry name" value="Sp110/Sp140/Sp140L-like"/>
</dbReference>
<dbReference type="OMA" id="CMENPQT"/>
<feature type="domain" description="HSR" evidence="12">
    <location>
        <begin position="1"/>
        <end position="112"/>
    </location>
</feature>
<evidence type="ECO:0000313" key="13">
    <source>
        <dbReference type="Ensembl" id="ENSSFAP00005042711.1"/>
    </source>
</evidence>
<evidence type="ECO:0000256" key="7">
    <source>
        <dbReference type="PROSITE-ProRule" id="PRU00146"/>
    </source>
</evidence>
<feature type="domain" description="SAND" evidence="11">
    <location>
        <begin position="184"/>
        <end position="267"/>
    </location>
</feature>
<feature type="compositionally biased region" description="Acidic residues" evidence="8">
    <location>
        <begin position="301"/>
        <end position="325"/>
    </location>
</feature>
<feature type="domain" description="SAND" evidence="11">
    <location>
        <begin position="324"/>
        <end position="408"/>
    </location>
</feature>
<dbReference type="PANTHER" id="PTHR46386:SF1">
    <property type="entry name" value="NUCLEAR BODY PROTEIN SP140-LIKE PROTEIN"/>
    <property type="match status" value="1"/>
</dbReference>
<keyword evidence="2" id="KW-0479">Metal-binding</keyword>
<dbReference type="Ensembl" id="ENSSFAT00005044252.1">
    <property type="protein sequence ID" value="ENSSFAP00005042711.1"/>
    <property type="gene ID" value="ENSSFAG00005021180.1"/>
</dbReference>
<dbReference type="InterPro" id="IPR013083">
    <property type="entry name" value="Znf_RING/FYVE/PHD"/>
</dbReference>
<dbReference type="RefSeq" id="XP_029945776.1">
    <property type="nucleotide sequence ID" value="XM_030089916.1"/>
</dbReference>
<dbReference type="Pfam" id="PF01342">
    <property type="entry name" value="SAND"/>
    <property type="match status" value="2"/>
</dbReference>
<reference evidence="13" key="2">
    <citation type="submission" date="2025-08" db="UniProtKB">
        <authorList>
            <consortium name="Ensembl"/>
        </authorList>
    </citation>
    <scope>IDENTIFICATION</scope>
</reference>
<keyword evidence="5 6" id="KW-0103">Bromodomain</keyword>
<dbReference type="Pfam" id="PF03172">
    <property type="entry name" value="HSR"/>
    <property type="match status" value="1"/>
</dbReference>
<feature type="region of interest" description="Disordered" evidence="8">
    <location>
        <begin position="301"/>
        <end position="334"/>
    </location>
</feature>
<dbReference type="SMART" id="SM00258">
    <property type="entry name" value="SAND"/>
    <property type="match status" value="2"/>
</dbReference>
<dbReference type="GO" id="GO:0003677">
    <property type="term" value="F:DNA binding"/>
    <property type="evidence" value="ECO:0007669"/>
    <property type="project" value="InterPro"/>
</dbReference>
<dbReference type="InterPro" id="IPR001487">
    <property type="entry name" value="Bromodomain"/>
</dbReference>
<dbReference type="Gene3D" id="1.20.920.10">
    <property type="entry name" value="Bromodomain-like"/>
    <property type="match status" value="1"/>
</dbReference>
<dbReference type="AlphaFoldDB" id="A0A672ILK4"/>
<evidence type="ECO:0000259" key="9">
    <source>
        <dbReference type="PROSITE" id="PS50014"/>
    </source>
</evidence>
<gene>
    <name evidence="13" type="primary">LOC115387265</name>
</gene>
<dbReference type="InterPro" id="IPR000770">
    <property type="entry name" value="SAND_dom"/>
</dbReference>
<dbReference type="SUPFAM" id="SSF63763">
    <property type="entry name" value="SAND domain-like"/>
    <property type="match status" value="2"/>
</dbReference>
<dbReference type="Pfam" id="PF00439">
    <property type="entry name" value="Bromodomain"/>
    <property type="match status" value="1"/>
</dbReference>
<dbReference type="InterPro" id="IPR001965">
    <property type="entry name" value="Znf_PHD"/>
</dbReference>
<dbReference type="SUPFAM" id="SSF57903">
    <property type="entry name" value="FYVE/PHD zinc finger"/>
    <property type="match status" value="1"/>
</dbReference>
<accession>A0A672ILK4</accession>
<dbReference type="Proteomes" id="UP000472267">
    <property type="component" value="Chromosome 4"/>
</dbReference>
<protein>
    <submittedName>
        <fullName evidence="13">Nuclear body protein SP140-like protein</fullName>
    </submittedName>
</protein>
<evidence type="ECO:0000259" key="12">
    <source>
        <dbReference type="PROSITE" id="PS51414"/>
    </source>
</evidence>
<reference evidence="13" key="3">
    <citation type="submission" date="2025-09" db="UniProtKB">
        <authorList>
            <consortium name="Ensembl"/>
        </authorList>
    </citation>
    <scope>IDENTIFICATION</scope>
</reference>
<dbReference type="PROSITE" id="PS50014">
    <property type="entry name" value="BROMODOMAIN_2"/>
    <property type="match status" value="1"/>
</dbReference>
<dbReference type="SMART" id="SM00297">
    <property type="entry name" value="BROMO"/>
    <property type="match status" value="1"/>
</dbReference>
<evidence type="ECO:0000259" key="11">
    <source>
        <dbReference type="PROSITE" id="PS50864"/>
    </source>
</evidence>
<name>A0A672ILK4_SALFA</name>
<dbReference type="PROSITE" id="PS50016">
    <property type="entry name" value="ZF_PHD_2"/>
    <property type="match status" value="1"/>
</dbReference>
<dbReference type="PROSITE" id="PS51414">
    <property type="entry name" value="HSR"/>
    <property type="match status" value="1"/>
</dbReference>
<sequence length="609" mass="71085">MNPPDLLDFIVDKELLQTFHCKKNEISCMENPQTFLRQLRDYNFVPEDRYEKVSRMKSKEKMKKSIYEILDWVEENRSKDIRRFWKCVFMDVIVNHYPTMKMLHRSFLDGSYRSGTQSPEAGDTSERSPSSENEKKKTKLVKKKRKRKIIEDEEQEEAGPSSQVTPRKKKKTNKIIYTSPLKRGEKSEIWTWPIFRTQLPVTCFDKKGILHREKLAQGERCILAEKRWLTPNEFQRLAGKFDRRSWKATIRCEGETMEKLIKEGHIKFKRCKITTDKSKPSPTIKEPSLSFRKLVTVCLDSEEEEEEEKEETAEEASSEAEEAEPSPDRLSDGSQKVFSVTCGSLTGKLHKERFATGFCGKSIRTETSWMTPKDFATAGSGQTEALWKRDIQWEGKPLNDLIMNKMLHIHSVNCDCKCCKPEENELVDQENDDECWACKSENGEVLVPCDFCPRAFHQNCHLPHVEDSQLGDERQWKCTFCMFESSQDRRAPVDRNTVMSYQMPQHTQECHYLVLSLRNADEKRAFAADPRLHLKNYSSFVTNPMWLCKVADKLQKQEYQTVGQFVSDVQLIFTNCATYHTSDEDVRAMGEKLKQLFEKQFMTAFNVNE</sequence>
<dbReference type="PANTHER" id="PTHR46386">
    <property type="entry name" value="NUCLEAR BODY PROTEIN SP140"/>
    <property type="match status" value="1"/>
</dbReference>
<evidence type="ECO:0000256" key="8">
    <source>
        <dbReference type="SAM" id="MobiDB-lite"/>
    </source>
</evidence>
<organism evidence="13 14">
    <name type="scientific">Salarias fasciatus</name>
    <name type="common">Jewelled blenny</name>
    <name type="synonym">Blennius fasciatus</name>
    <dbReference type="NCBI Taxonomy" id="181472"/>
    <lineage>
        <taxon>Eukaryota</taxon>
        <taxon>Metazoa</taxon>
        <taxon>Chordata</taxon>
        <taxon>Craniata</taxon>
        <taxon>Vertebrata</taxon>
        <taxon>Euteleostomi</taxon>
        <taxon>Actinopterygii</taxon>
        <taxon>Neopterygii</taxon>
        <taxon>Teleostei</taxon>
        <taxon>Neoteleostei</taxon>
        <taxon>Acanthomorphata</taxon>
        <taxon>Ovalentaria</taxon>
        <taxon>Blenniimorphae</taxon>
        <taxon>Blenniiformes</taxon>
        <taxon>Blennioidei</taxon>
        <taxon>Blenniidae</taxon>
        <taxon>Salariinae</taxon>
        <taxon>Salarias</taxon>
    </lineage>
</organism>
<feature type="domain" description="PHD-type" evidence="10">
    <location>
        <begin position="432"/>
        <end position="484"/>
    </location>
</feature>
<dbReference type="InterPro" id="IPR004865">
    <property type="entry name" value="HSR_dom"/>
</dbReference>
<dbReference type="GO" id="GO:0008270">
    <property type="term" value="F:zinc ion binding"/>
    <property type="evidence" value="ECO:0007669"/>
    <property type="project" value="UniProtKB-KW"/>
</dbReference>
<dbReference type="OrthoDB" id="1870062at2759"/>
<dbReference type="Gene3D" id="3.10.390.10">
    <property type="entry name" value="SAND domain-like"/>
    <property type="match status" value="2"/>
</dbReference>
<evidence type="ECO:0000256" key="2">
    <source>
        <dbReference type="ARBA" id="ARBA00022723"/>
    </source>
</evidence>
<dbReference type="CDD" id="cd15541">
    <property type="entry name" value="PHD_TIF1_like"/>
    <property type="match status" value="1"/>
</dbReference>
<dbReference type="CDD" id="cd04369">
    <property type="entry name" value="Bromodomain"/>
    <property type="match status" value="1"/>
</dbReference>
<evidence type="ECO:0000256" key="4">
    <source>
        <dbReference type="ARBA" id="ARBA00022833"/>
    </source>
</evidence>
<keyword evidence="1" id="KW-0597">Phosphoprotein</keyword>
<evidence type="ECO:0000256" key="6">
    <source>
        <dbReference type="PROSITE-ProRule" id="PRU00035"/>
    </source>
</evidence>
<evidence type="ECO:0000256" key="5">
    <source>
        <dbReference type="ARBA" id="ARBA00023117"/>
    </source>
</evidence>
<dbReference type="PROSITE" id="PS50864">
    <property type="entry name" value="SAND"/>
    <property type="match status" value="2"/>
</dbReference>